<sequence length="113" mass="13459">MKVVCNRYDDHLPREEIDAEVNIPGIERIVVFGVSYFHGDRVYVGDPKSYNIVKKNLIDCDLRIINSESLNRFMDGRTIIVGLPYTFRQKMIRKDPERLRRAIECLFRKRREK</sequence>
<reference evidence="1 2" key="1">
    <citation type="submission" date="2022-10" db="EMBL/GenBank/DDBJ databases">
        <title>Evolutionary Diversification of Methanotrophic Ca. Methanophagales (ANME-1) and Their Expansive Virome.</title>
        <authorList>
            <person name="Laso-Perez R."/>
            <person name="Wu F."/>
            <person name="Cremiere A."/>
            <person name="Speth D.R."/>
            <person name="Magyar J.S."/>
            <person name="Krupovic M."/>
            <person name="Orphan V.J."/>
        </authorList>
    </citation>
    <scope>NUCLEOTIDE SEQUENCE [LARGE SCALE GENOMIC DNA]</scope>
</reference>
<evidence type="ECO:0000313" key="2">
    <source>
        <dbReference type="Proteomes" id="UP001156237"/>
    </source>
</evidence>
<organism evidence="1 2">
    <name type="scientific">Methanophagales virus GBV302</name>
    <dbReference type="NCBI Taxonomy" id="2999281"/>
    <lineage>
        <taxon>Viruses</taxon>
        <taxon>Duplodnaviria</taxon>
        <taxon>Heunggongvirae</taxon>
        <taxon>Uroviricota</taxon>
        <taxon>Caudoviricetes</taxon>
        <taxon>Nakonvirales</taxon>
        <taxon>Ekchuahviridae</taxon>
        <taxon>Kukulkanvirus</taxon>
        <taxon>Kukulkanvirus mexicoense</taxon>
    </lineage>
</organism>
<keyword evidence="2" id="KW-1185">Reference proteome</keyword>
<gene>
    <name evidence="1" type="ORF">FHOMOCKG_00041</name>
</gene>
<accession>A0A9E8V876</accession>
<dbReference type="EMBL" id="OP880253">
    <property type="protein sequence ID" value="WAE39569.1"/>
    <property type="molecule type" value="Genomic_DNA"/>
</dbReference>
<evidence type="ECO:0000313" key="1">
    <source>
        <dbReference type="EMBL" id="WAE39569.1"/>
    </source>
</evidence>
<name>A0A9E8V876_9CAUD</name>
<protein>
    <submittedName>
        <fullName evidence="1">Uncharacterized protein</fullName>
    </submittedName>
</protein>
<dbReference type="Proteomes" id="UP001156237">
    <property type="component" value="Segment"/>
</dbReference>
<proteinExistence type="predicted"/>